<dbReference type="RefSeq" id="WP_286287728.1">
    <property type="nucleotide sequence ID" value="NZ_JASXSZ010000001.1"/>
</dbReference>
<evidence type="ECO:0008006" key="5">
    <source>
        <dbReference type="Google" id="ProtNLM"/>
    </source>
</evidence>
<keyword evidence="2" id="KW-0472">Membrane</keyword>
<evidence type="ECO:0000313" key="4">
    <source>
        <dbReference type="Proteomes" id="UP001235064"/>
    </source>
</evidence>
<gene>
    <name evidence="3" type="ORF">QSV35_06135</name>
</gene>
<evidence type="ECO:0000256" key="2">
    <source>
        <dbReference type="SAM" id="Phobius"/>
    </source>
</evidence>
<feature type="transmembrane region" description="Helical" evidence="2">
    <location>
        <begin position="21"/>
        <end position="37"/>
    </location>
</feature>
<keyword evidence="2" id="KW-1133">Transmembrane helix</keyword>
<name>A0ABT7MWT5_9MICO</name>
<sequence>MTTPSGTGGPSTGWPRGRTQWIIGTVVLIGLGVLVGVLLHNVLIGLLLAALVSIGWIMAFESSRGRKVGMNKHSGDPFDDSDDNGAQL</sequence>
<keyword evidence="2" id="KW-0812">Transmembrane</keyword>
<feature type="transmembrane region" description="Helical" evidence="2">
    <location>
        <begin position="43"/>
        <end position="60"/>
    </location>
</feature>
<evidence type="ECO:0000256" key="1">
    <source>
        <dbReference type="SAM" id="MobiDB-lite"/>
    </source>
</evidence>
<keyword evidence="4" id="KW-1185">Reference proteome</keyword>
<accession>A0ABT7MWT5</accession>
<organism evidence="3 4">
    <name type="scientific">Microbacterium candidum</name>
    <dbReference type="NCBI Taxonomy" id="3041922"/>
    <lineage>
        <taxon>Bacteria</taxon>
        <taxon>Bacillati</taxon>
        <taxon>Actinomycetota</taxon>
        <taxon>Actinomycetes</taxon>
        <taxon>Micrococcales</taxon>
        <taxon>Microbacteriaceae</taxon>
        <taxon>Microbacterium</taxon>
    </lineage>
</organism>
<evidence type="ECO:0000313" key="3">
    <source>
        <dbReference type="EMBL" id="MDL9978902.1"/>
    </source>
</evidence>
<feature type="compositionally biased region" description="Acidic residues" evidence="1">
    <location>
        <begin position="77"/>
        <end position="88"/>
    </location>
</feature>
<feature type="region of interest" description="Disordered" evidence="1">
    <location>
        <begin position="67"/>
        <end position="88"/>
    </location>
</feature>
<reference evidence="3 4" key="1">
    <citation type="submission" date="2023-06" db="EMBL/GenBank/DDBJ databases">
        <title>Microbacterium sp. nov., isolated from a waste landfill.</title>
        <authorList>
            <person name="Wen W."/>
        </authorList>
    </citation>
    <scope>NUCLEOTIDE SEQUENCE [LARGE SCALE GENOMIC DNA]</scope>
    <source>
        <strain evidence="3 4">ASV49</strain>
    </source>
</reference>
<comment type="caution">
    <text evidence="3">The sequence shown here is derived from an EMBL/GenBank/DDBJ whole genome shotgun (WGS) entry which is preliminary data.</text>
</comment>
<proteinExistence type="predicted"/>
<dbReference type="EMBL" id="JASXSZ010000001">
    <property type="protein sequence ID" value="MDL9978902.1"/>
    <property type="molecule type" value="Genomic_DNA"/>
</dbReference>
<dbReference type="Proteomes" id="UP001235064">
    <property type="component" value="Unassembled WGS sequence"/>
</dbReference>
<protein>
    <recommendedName>
        <fullName evidence="5">DUF2631 domain-containing protein</fullName>
    </recommendedName>
</protein>